<evidence type="ECO:0000313" key="2">
    <source>
        <dbReference type="Proteomes" id="UP001228403"/>
    </source>
</evidence>
<protein>
    <submittedName>
        <fullName evidence="1">Cell division protein ZapA</fullName>
    </submittedName>
</protein>
<dbReference type="Proteomes" id="UP001228403">
    <property type="component" value="Unassembled WGS sequence"/>
</dbReference>
<keyword evidence="1" id="KW-0131">Cell cycle</keyword>
<keyword evidence="2" id="KW-1185">Reference proteome</keyword>
<accession>A0ABT7U840</accession>
<gene>
    <name evidence="1" type="ORF">QUW02_08475</name>
</gene>
<reference evidence="2" key="2">
    <citation type="submission" date="2023-07" db="EMBL/GenBank/DDBJ databases">
        <title>Identification and characterization of horizontal gene transfer across gut microbiota members of farm animals based on homology search.</title>
        <authorList>
            <person name="Schwarzerova J."/>
            <person name="Nykrynova M."/>
            <person name="Jureckova K."/>
            <person name="Cejkova D."/>
            <person name="Rychlik I."/>
        </authorList>
    </citation>
    <scope>NUCLEOTIDE SEQUENCE [LARGE SCALE GENOMIC DNA]</scope>
    <source>
        <strain evidence="2">ET4</strain>
    </source>
</reference>
<dbReference type="GO" id="GO:0051301">
    <property type="term" value="P:cell division"/>
    <property type="evidence" value="ECO:0007669"/>
    <property type="project" value="UniProtKB-KW"/>
</dbReference>
<dbReference type="EMBL" id="JAUDCF010000018">
    <property type="protein sequence ID" value="MDM8145953.1"/>
    <property type="molecule type" value="Genomic_DNA"/>
</dbReference>
<keyword evidence="1" id="KW-0132">Cell division</keyword>
<dbReference type="InterPro" id="IPR007838">
    <property type="entry name" value="Cell_div_ZapA-like"/>
</dbReference>
<dbReference type="SUPFAM" id="SSF102829">
    <property type="entry name" value="Cell division protein ZapA-like"/>
    <property type="match status" value="1"/>
</dbReference>
<reference evidence="1 2" key="1">
    <citation type="submission" date="2023-06" db="EMBL/GenBank/DDBJ databases">
        <authorList>
            <person name="Zeman M."/>
            <person name="Kubasova T."/>
            <person name="Jahodarova E."/>
            <person name="Nykrynova M."/>
            <person name="Rychlik I."/>
        </authorList>
    </citation>
    <scope>NUCLEOTIDE SEQUENCE [LARGE SCALE GENOMIC DNA]</scope>
    <source>
        <strain evidence="1 2">ET4</strain>
    </source>
</reference>
<comment type="caution">
    <text evidence="1">The sequence shown here is derived from an EMBL/GenBank/DDBJ whole genome shotgun (WGS) entry which is preliminary data.</text>
</comment>
<sequence length="99" mass="11655">MESEFLRITIRLGKMLFPITVKRREEEIYRAAEKLINERLNFYAGKYQHQGDETYMAMAMLDIAVALKKDEQRKDTAPLMEKITTLLKEIEENGLTDQK</sequence>
<name>A0ABT7U840_9BACE</name>
<organism evidence="1 2">
    <name type="scientific">Bacteroides eggerthii</name>
    <dbReference type="NCBI Taxonomy" id="28111"/>
    <lineage>
        <taxon>Bacteria</taxon>
        <taxon>Pseudomonadati</taxon>
        <taxon>Bacteroidota</taxon>
        <taxon>Bacteroidia</taxon>
        <taxon>Bacteroidales</taxon>
        <taxon>Bacteroidaceae</taxon>
        <taxon>Bacteroides</taxon>
    </lineage>
</organism>
<proteinExistence type="predicted"/>
<dbReference type="InterPro" id="IPR036192">
    <property type="entry name" value="Cell_div_ZapA-like_sf"/>
</dbReference>
<dbReference type="Pfam" id="PF05164">
    <property type="entry name" value="ZapA"/>
    <property type="match status" value="1"/>
</dbReference>
<evidence type="ECO:0000313" key="1">
    <source>
        <dbReference type="EMBL" id="MDM8145953.1"/>
    </source>
</evidence>